<dbReference type="Pfam" id="PF14441">
    <property type="entry name" value="OTT_1508_deam"/>
    <property type="match status" value="1"/>
</dbReference>
<comment type="caution">
    <text evidence="1">The sequence shown here is derived from an EMBL/GenBank/DDBJ whole genome shotgun (WGS) entry which is preliminary data.</text>
</comment>
<organism evidence="1 2">
    <name type="scientific">Trichoderma breve</name>
    <dbReference type="NCBI Taxonomy" id="2034170"/>
    <lineage>
        <taxon>Eukaryota</taxon>
        <taxon>Fungi</taxon>
        <taxon>Dikarya</taxon>
        <taxon>Ascomycota</taxon>
        <taxon>Pezizomycotina</taxon>
        <taxon>Sordariomycetes</taxon>
        <taxon>Hypocreomycetidae</taxon>
        <taxon>Hypocreales</taxon>
        <taxon>Hypocreaceae</taxon>
        <taxon>Trichoderma</taxon>
    </lineage>
</organism>
<evidence type="ECO:0000313" key="1">
    <source>
        <dbReference type="EMBL" id="KAJ4854619.1"/>
    </source>
</evidence>
<dbReference type="PANTHER" id="PTHR42037:SF1">
    <property type="match status" value="1"/>
</dbReference>
<dbReference type="InterPro" id="IPR027796">
    <property type="entry name" value="OTT_1508_deam-like"/>
</dbReference>
<dbReference type="AlphaFoldDB" id="A0A9W9B563"/>
<proteinExistence type="predicted"/>
<dbReference type="RefSeq" id="XP_056023677.1">
    <property type="nucleotide sequence ID" value="XM_056177387.1"/>
</dbReference>
<evidence type="ECO:0000313" key="2">
    <source>
        <dbReference type="Proteomes" id="UP001140511"/>
    </source>
</evidence>
<dbReference type="Proteomes" id="UP001140511">
    <property type="component" value="Unassembled WGS sequence"/>
</dbReference>
<dbReference type="GeneID" id="80872075"/>
<accession>A0A9W9B563</accession>
<sequence length="477" mass="54789">MNSSSTSRITVRLNESSGSKDKTLTEFQKFLTKLALICDTLKGEHGRTVTALVCLKGINGPEYIFTSNFRKLTELEETKLFLSSLLTFVGTNPDSLQPKPLQKQVLWRSLVFNFDKVDFYLTSLIDVLDDCIDNESRRGLIDSEPLKQLRYLQEKASFPRDITSSDNARNKFLRDCETLIKAIQAYKTGSFEKTLQNRTVEKNTDAADWCTLRHYLGRLHSYRQASEIIVNAATTWPDLFKNHRVDYINSAFKKRIPTPNLTDLNDIIPIALPGHEASDFESDISELRIHELDNIIHKQLQSWRIKTMVHCEVHLHNHLVQKGKTSSTDFWSGAMFIATSKPTCRLCHLYFNNPSNEFQVQTSHMNLYPKWRLPDIYEDQGADTKDSCEELLQDLIEQFQQDLILMLKQKEPKGKTHDSRTDSHSRVSTRVSYLGEGLRDTPHALLAERQGRFHGLSSPSSEDAEWRDLPEDIVHAI</sequence>
<dbReference type="EMBL" id="JAOPEN010000007">
    <property type="protein sequence ID" value="KAJ4854619.1"/>
    <property type="molecule type" value="Genomic_DNA"/>
</dbReference>
<reference evidence="1" key="1">
    <citation type="submission" date="2022-09" db="EMBL/GenBank/DDBJ databases">
        <title>Chromosome-level assembly of Trichoderma breve T069, a fungus used in development of biopesticide product.</title>
        <authorList>
            <person name="Lin R."/>
            <person name="Liu T."/>
        </authorList>
    </citation>
    <scope>NUCLEOTIDE SEQUENCE</scope>
    <source>
        <strain evidence="1">T069</strain>
    </source>
</reference>
<name>A0A9W9B563_9HYPO</name>
<keyword evidence="2" id="KW-1185">Reference proteome</keyword>
<protein>
    <submittedName>
        <fullName evidence="1">Uncharacterized protein</fullName>
    </submittedName>
</protein>
<dbReference type="PANTHER" id="PTHR42037">
    <property type="match status" value="1"/>
</dbReference>
<gene>
    <name evidence="1" type="ORF">T069G_10177</name>
</gene>